<name>A0ABD3RI09_9STRA</name>
<gene>
    <name evidence="2" type="ORF">ACHAXA_009590</name>
</gene>
<reference evidence="2 3" key="1">
    <citation type="submission" date="2024-10" db="EMBL/GenBank/DDBJ databases">
        <title>Updated reference genomes for cyclostephanoid diatoms.</title>
        <authorList>
            <person name="Roberts W.R."/>
            <person name="Alverson A.J."/>
        </authorList>
    </citation>
    <scope>NUCLEOTIDE SEQUENCE [LARGE SCALE GENOMIC DNA]</scope>
    <source>
        <strain evidence="2 3">AJA228-03</strain>
    </source>
</reference>
<feature type="region of interest" description="Disordered" evidence="1">
    <location>
        <begin position="32"/>
        <end position="51"/>
    </location>
</feature>
<evidence type="ECO:0000256" key="1">
    <source>
        <dbReference type="SAM" id="MobiDB-lite"/>
    </source>
</evidence>
<organism evidence="2 3">
    <name type="scientific">Cyclostephanos tholiformis</name>
    <dbReference type="NCBI Taxonomy" id="382380"/>
    <lineage>
        <taxon>Eukaryota</taxon>
        <taxon>Sar</taxon>
        <taxon>Stramenopiles</taxon>
        <taxon>Ochrophyta</taxon>
        <taxon>Bacillariophyta</taxon>
        <taxon>Coscinodiscophyceae</taxon>
        <taxon>Thalassiosirophycidae</taxon>
        <taxon>Stephanodiscales</taxon>
        <taxon>Stephanodiscaceae</taxon>
        <taxon>Cyclostephanos</taxon>
    </lineage>
</organism>
<evidence type="ECO:0000313" key="3">
    <source>
        <dbReference type="Proteomes" id="UP001530377"/>
    </source>
</evidence>
<protein>
    <recommendedName>
        <fullName evidence="4">Actin-like ATPase domain-containing protein</fullName>
    </recommendedName>
</protein>
<feature type="compositionally biased region" description="Low complexity" evidence="1">
    <location>
        <begin position="72"/>
        <end position="83"/>
    </location>
</feature>
<feature type="compositionally biased region" description="Low complexity" evidence="1">
    <location>
        <begin position="101"/>
        <end position="120"/>
    </location>
</feature>
<feature type="region of interest" description="Disordered" evidence="1">
    <location>
        <begin position="72"/>
        <end position="120"/>
    </location>
</feature>
<dbReference type="AlphaFoldDB" id="A0ABD3RI09"/>
<dbReference type="InterPro" id="IPR043129">
    <property type="entry name" value="ATPase_NBD"/>
</dbReference>
<dbReference type="Gene3D" id="3.30.420.40">
    <property type="match status" value="1"/>
</dbReference>
<dbReference type="EMBL" id="JALLPB020000223">
    <property type="protein sequence ID" value="KAL3811972.1"/>
    <property type="molecule type" value="Genomic_DNA"/>
</dbReference>
<sequence length="547" mass="59202">MASHHQTIVVELGTSRIKVGYAGESRPRRVLDDRYDDRDDGGGECGGWTVGIDDGMPSRSCRWTSLFRRYSTSWSSSSSSPSSLDDESPYERSGSSGGGAISASSSSSSSSTSSSTSSSSLDTTYEWERTLYPLFSHVLTSILFVQRPSRHRVLILTSDLYVPRTFDVALHRVLLDYLGVGSMWLSNGGTFLGAYHLFGGFSPNNNIPLMPTSGPSKARMFVDIGTNEARAIVCVSGYSTLPDTLRYTSCAGYASFLGRVLWNYRGGMRWTNITDEQDVGGVVRRHDDDESTNDCDNVSSLEDANAVVRAWISLSSSSSSSSSSSLPDESATMSVRLPSLERRNDASAEVTAATIRLPIEPLLRAFREVYLDYANPSSLIFAMLSCALACPVDYRRSAMQHALLMGGGSVALRHFRSSSADHDASRGRRNNSAYGLGVELEMAARDACGGDPIEEGGDGEGMGEEEEKKCNIASCMSSIAKKRFHSLRGVIRGHVDGDDGDNGMMGGINIQYPDPFAADMVAWLGGSIMGTLGYSSQYQSKFPRGER</sequence>
<accession>A0ABD3RI09</accession>
<keyword evidence="3" id="KW-1185">Reference proteome</keyword>
<dbReference type="Proteomes" id="UP001530377">
    <property type="component" value="Unassembled WGS sequence"/>
</dbReference>
<dbReference type="SUPFAM" id="SSF53067">
    <property type="entry name" value="Actin-like ATPase domain"/>
    <property type="match status" value="1"/>
</dbReference>
<feature type="compositionally biased region" description="Basic and acidic residues" evidence="1">
    <location>
        <begin position="32"/>
        <end position="41"/>
    </location>
</feature>
<proteinExistence type="predicted"/>
<evidence type="ECO:0000313" key="2">
    <source>
        <dbReference type="EMBL" id="KAL3811972.1"/>
    </source>
</evidence>
<comment type="caution">
    <text evidence="2">The sequence shown here is derived from an EMBL/GenBank/DDBJ whole genome shotgun (WGS) entry which is preliminary data.</text>
</comment>
<evidence type="ECO:0008006" key="4">
    <source>
        <dbReference type="Google" id="ProtNLM"/>
    </source>
</evidence>